<comment type="caution">
    <text evidence="1">The sequence shown here is derived from an EMBL/GenBank/DDBJ whole genome shotgun (WGS) entry which is preliminary data.</text>
</comment>
<organism evidence="1 2">
    <name type="scientific">Acetivibrio thermocellus AD2</name>
    <dbReference type="NCBI Taxonomy" id="1138384"/>
    <lineage>
        <taxon>Bacteria</taxon>
        <taxon>Bacillati</taxon>
        <taxon>Bacillota</taxon>
        <taxon>Clostridia</taxon>
        <taxon>Eubacteriales</taxon>
        <taxon>Oscillospiraceae</taxon>
        <taxon>Acetivibrio</taxon>
    </lineage>
</organism>
<reference evidence="1 2" key="1">
    <citation type="submission" date="2017-09" db="EMBL/GenBank/DDBJ databases">
        <title>Evaluation of Pacific Biosciences Sequencing Technology to Finishing C. thermocellum Genome Sequences.</title>
        <authorList>
            <person name="Brown S."/>
        </authorList>
    </citation>
    <scope>NUCLEOTIDE SEQUENCE [LARGE SCALE GENOMIC DNA]</scope>
    <source>
        <strain evidence="1 2">AD2</strain>
    </source>
</reference>
<proteinExistence type="predicted"/>
<evidence type="ECO:0000313" key="1">
    <source>
        <dbReference type="EMBL" id="PFH03049.1"/>
    </source>
</evidence>
<sequence>MFFLRRRRRKQTEIEKIRQKPDCKTIFDAKSFLFDNTCFSAHMANYIGETVTVFVESGGISGAGFTGILLFVNEVYIELLISIALPPACSLNNPCILYPVCSYGLGQSYSHFSPLGSLAIIPVDKITSFVHNLV</sequence>
<accession>A0AB36TGM3</accession>
<gene>
    <name evidence="1" type="ORF">M972_111845</name>
</gene>
<protein>
    <submittedName>
        <fullName evidence="1">Uncharacterized protein</fullName>
    </submittedName>
</protein>
<dbReference type="EMBL" id="PDBW01000001">
    <property type="protein sequence ID" value="PFH03049.1"/>
    <property type="molecule type" value="Genomic_DNA"/>
</dbReference>
<name>A0AB36TGM3_ACETH</name>
<dbReference type="GeneID" id="35805039"/>
<dbReference type="Proteomes" id="UP000223596">
    <property type="component" value="Unassembled WGS sequence"/>
</dbReference>
<dbReference type="AlphaFoldDB" id="A0AB36TGM3"/>
<dbReference type="RefSeq" id="WP_003517925.1">
    <property type="nucleotide sequence ID" value="NZ_CP013828.1"/>
</dbReference>
<evidence type="ECO:0000313" key="2">
    <source>
        <dbReference type="Proteomes" id="UP000223596"/>
    </source>
</evidence>